<gene>
    <name evidence="2" type="ORF">LTRI10_LOCUS26375</name>
</gene>
<proteinExistence type="predicted"/>
<reference evidence="2 3" key="1">
    <citation type="submission" date="2024-04" db="EMBL/GenBank/DDBJ databases">
        <authorList>
            <person name="Fracassetti M."/>
        </authorList>
    </citation>
    <scope>NUCLEOTIDE SEQUENCE [LARGE SCALE GENOMIC DNA]</scope>
</reference>
<dbReference type="Proteomes" id="UP001497516">
    <property type="component" value="Chromosome 4"/>
</dbReference>
<evidence type="ECO:0000313" key="3">
    <source>
        <dbReference type="Proteomes" id="UP001497516"/>
    </source>
</evidence>
<dbReference type="AlphaFoldDB" id="A0AAV2EGZ3"/>
<keyword evidence="3" id="KW-1185">Reference proteome</keyword>
<evidence type="ECO:0000313" key="2">
    <source>
        <dbReference type="EMBL" id="CAL1385221.1"/>
    </source>
</evidence>
<feature type="chain" id="PRO_5043729740" description="Secreted protein" evidence="1">
    <location>
        <begin position="22"/>
        <end position="138"/>
    </location>
</feature>
<accession>A0AAV2EGZ3</accession>
<protein>
    <recommendedName>
        <fullName evidence="4">Secreted protein</fullName>
    </recommendedName>
</protein>
<evidence type="ECO:0008006" key="4">
    <source>
        <dbReference type="Google" id="ProtNLM"/>
    </source>
</evidence>
<keyword evidence="1" id="KW-0732">Signal</keyword>
<feature type="signal peptide" evidence="1">
    <location>
        <begin position="1"/>
        <end position="21"/>
    </location>
</feature>
<name>A0AAV2EGZ3_9ROSI</name>
<evidence type="ECO:0000256" key="1">
    <source>
        <dbReference type="SAM" id="SignalP"/>
    </source>
</evidence>
<organism evidence="2 3">
    <name type="scientific">Linum trigynum</name>
    <dbReference type="NCBI Taxonomy" id="586398"/>
    <lineage>
        <taxon>Eukaryota</taxon>
        <taxon>Viridiplantae</taxon>
        <taxon>Streptophyta</taxon>
        <taxon>Embryophyta</taxon>
        <taxon>Tracheophyta</taxon>
        <taxon>Spermatophyta</taxon>
        <taxon>Magnoliopsida</taxon>
        <taxon>eudicotyledons</taxon>
        <taxon>Gunneridae</taxon>
        <taxon>Pentapetalae</taxon>
        <taxon>rosids</taxon>
        <taxon>fabids</taxon>
        <taxon>Malpighiales</taxon>
        <taxon>Linaceae</taxon>
        <taxon>Linum</taxon>
    </lineage>
</organism>
<dbReference type="EMBL" id="OZ034817">
    <property type="protein sequence ID" value="CAL1385221.1"/>
    <property type="molecule type" value="Genomic_DNA"/>
</dbReference>
<sequence>MVAWYFLCHCKLIVWWHCCSCSLGGKRCGEPYFSFLIRPESPPTVTCVVEDEGEDAGVVFLLSLPLPRWSLAEWSRDKDSETRNEAYSLLSLFVFIGVVDIAAADLTRSESSPPSSSLLVSISSHCTVKNETVMGREG</sequence>